<gene>
    <name evidence="2" type="ORF">AVDCRST_MAG26-171</name>
</gene>
<proteinExistence type="predicted"/>
<feature type="transmembrane region" description="Helical" evidence="1">
    <location>
        <begin position="21"/>
        <end position="47"/>
    </location>
</feature>
<protein>
    <recommendedName>
        <fullName evidence="3">Major facilitator superfamily (MFS) profile domain-containing protein</fullName>
    </recommendedName>
</protein>
<keyword evidence="1" id="KW-1133">Transmembrane helix</keyword>
<evidence type="ECO:0008006" key="3">
    <source>
        <dbReference type="Google" id="ProtNLM"/>
    </source>
</evidence>
<accession>A0A6J4H1R6</accession>
<evidence type="ECO:0000313" key="2">
    <source>
        <dbReference type="EMBL" id="CAA9212574.1"/>
    </source>
</evidence>
<reference evidence="2" key="1">
    <citation type="submission" date="2020-02" db="EMBL/GenBank/DDBJ databases">
        <authorList>
            <person name="Meier V. D."/>
        </authorList>
    </citation>
    <scope>NUCLEOTIDE SEQUENCE</scope>
    <source>
        <strain evidence="2">AVDCRST_MAG26</strain>
    </source>
</reference>
<sequence>MTLVSLALSRREDRRPGLLGLLPGVMVRFGMALQLFGILITPLGLYYASDPTRSVPVGFASFTMVFLGLFVAGFGGNMIAPRRV</sequence>
<keyword evidence="1" id="KW-0472">Membrane</keyword>
<dbReference type="EMBL" id="CADCTK010000041">
    <property type="protein sequence ID" value="CAA9212574.1"/>
    <property type="molecule type" value="Genomic_DNA"/>
</dbReference>
<feature type="transmembrane region" description="Helical" evidence="1">
    <location>
        <begin position="59"/>
        <end position="80"/>
    </location>
</feature>
<dbReference type="AlphaFoldDB" id="A0A6J4H1R6"/>
<name>A0A6J4H1R6_9CHLR</name>
<evidence type="ECO:0000256" key="1">
    <source>
        <dbReference type="SAM" id="Phobius"/>
    </source>
</evidence>
<keyword evidence="1" id="KW-0812">Transmembrane</keyword>
<organism evidence="2">
    <name type="scientific">uncultured Chloroflexia bacterium</name>
    <dbReference type="NCBI Taxonomy" id="1672391"/>
    <lineage>
        <taxon>Bacteria</taxon>
        <taxon>Bacillati</taxon>
        <taxon>Chloroflexota</taxon>
        <taxon>Chloroflexia</taxon>
        <taxon>environmental samples</taxon>
    </lineage>
</organism>